<dbReference type="AlphaFoldDB" id="A0A4Z1H8F6"/>
<sequence length="168" mass="18892">MKNLKIFFQSTEDSLIGKVEKSQKKAVVKNQDSNLTARESSPDSPRMIWYEKPRLAELKDSKECQTLGRDMSTHEDSPTSMASYLTGATYFLPTSNIWSSNTLTRTVVSPPEKFNGHLDQQPACACERFRETLSDDIDSDSDYIQFDPDSLSAIPSTAMTTTKVSIHR</sequence>
<evidence type="ECO:0000313" key="3">
    <source>
        <dbReference type="Proteomes" id="UP000297452"/>
    </source>
</evidence>
<organism evidence="2 3">
    <name type="scientific">Botryotinia narcissicola</name>
    <dbReference type="NCBI Taxonomy" id="278944"/>
    <lineage>
        <taxon>Eukaryota</taxon>
        <taxon>Fungi</taxon>
        <taxon>Dikarya</taxon>
        <taxon>Ascomycota</taxon>
        <taxon>Pezizomycotina</taxon>
        <taxon>Leotiomycetes</taxon>
        <taxon>Helotiales</taxon>
        <taxon>Sclerotiniaceae</taxon>
        <taxon>Botryotinia</taxon>
    </lineage>
</organism>
<accession>A0A4Z1H8F6</accession>
<feature type="compositionally biased region" description="Polar residues" evidence="1">
    <location>
        <begin position="30"/>
        <end position="43"/>
    </location>
</feature>
<evidence type="ECO:0000256" key="1">
    <source>
        <dbReference type="SAM" id="MobiDB-lite"/>
    </source>
</evidence>
<name>A0A4Z1H8F6_9HELO</name>
<dbReference type="Proteomes" id="UP000297452">
    <property type="component" value="Unassembled WGS sequence"/>
</dbReference>
<comment type="caution">
    <text evidence="2">The sequence shown here is derived from an EMBL/GenBank/DDBJ whole genome shotgun (WGS) entry which is preliminary data.</text>
</comment>
<dbReference type="EMBL" id="PQXJ01000692">
    <property type="protein sequence ID" value="TGO45135.1"/>
    <property type="molecule type" value="Genomic_DNA"/>
</dbReference>
<keyword evidence="3" id="KW-1185">Reference proteome</keyword>
<gene>
    <name evidence="2" type="ORF">BOTNAR_0695g00020</name>
</gene>
<evidence type="ECO:0000313" key="2">
    <source>
        <dbReference type="EMBL" id="TGO45135.1"/>
    </source>
</evidence>
<protein>
    <submittedName>
        <fullName evidence="2">Uncharacterized protein</fullName>
    </submittedName>
</protein>
<proteinExistence type="predicted"/>
<reference evidence="2 3" key="1">
    <citation type="submission" date="2017-12" db="EMBL/GenBank/DDBJ databases">
        <title>Comparative genomics of Botrytis spp.</title>
        <authorList>
            <person name="Valero-Jimenez C.A."/>
            <person name="Tapia P."/>
            <person name="Veloso J."/>
            <person name="Silva-Moreno E."/>
            <person name="Staats M."/>
            <person name="Valdes J.H."/>
            <person name="Van Kan J.A.L."/>
        </authorList>
    </citation>
    <scope>NUCLEOTIDE SEQUENCE [LARGE SCALE GENOMIC DNA]</scope>
    <source>
        <strain evidence="2 3">MUCL2120</strain>
    </source>
</reference>
<feature type="region of interest" description="Disordered" evidence="1">
    <location>
        <begin position="19"/>
        <end position="46"/>
    </location>
</feature>